<proteinExistence type="inferred from homology"/>
<sequence length="526" mass="60462">MPTFRSMWKRDCDGEASSSSTSTTMRQPFYKDNRIVPLGIMLLTFFIFVYHFELDRQGPLGEIPATVVPNTFLVESSNSNPNATTNYADEAVDQPVHHDIPSPLPSAKPPISPSSTTHSLHQPKGLTTDDVILMFKTGATVLWKRVPIHMATTFSPNRISPENIIIYSDYPESIGQWEIIDVLSNTSDQVRNSETFKPYLQQEDYESRQNYAEMSNMPGDAAGPPGGWKLDKYKFLPIIQHAGLNKPNAKWYIFMEDDSYIFLPNLLRHLEKFDHKDPWYLGSLAWIHGDYFAHGGSGFALSRGAWEKSFGKDPRIVEKFAEFTEEHGCGDHILGHVLHEYGVQFGETTDDDRFRYGFNPDAHWSTWYEPANWCKPVYSWHHTHGKDVARFHKLEQSWDFEKGPLRYRDIYEALVAPYLRARAEWWDNWSGKYEIKSSMAASAEPPSTVKSTETWRSAWKSVEACEAACIAWADCVQWSFYEDRCKMDSMVLLGNGIPEGDSRRQTSLPWVSGWLPRRIEHWTCQE</sequence>
<feature type="compositionally biased region" description="Polar residues" evidence="12">
    <location>
        <begin position="16"/>
        <end position="25"/>
    </location>
</feature>
<protein>
    <recommendedName>
        <fullName evidence="4">N-acetylgalactosaminide beta-1,3-galactosyltransferase</fullName>
        <ecNumber evidence="4">2.4.1.122</ecNumber>
    </recommendedName>
</protein>
<keyword evidence="10 13" id="KW-1133">Transmembrane helix</keyword>
<comment type="pathway">
    <text evidence="2">Protein modification; protein glycosylation.</text>
</comment>
<dbReference type="EC" id="2.4.1.122" evidence="4"/>
<evidence type="ECO:0000256" key="4">
    <source>
        <dbReference type="ARBA" id="ARBA00012557"/>
    </source>
</evidence>
<dbReference type="InterPro" id="IPR029044">
    <property type="entry name" value="Nucleotide-diphossugar_trans"/>
</dbReference>
<comment type="subcellular location">
    <subcellularLocation>
        <location evidence="1">Membrane</location>
        <topology evidence="1">Single-pass type II membrane protein</topology>
    </subcellularLocation>
</comment>
<evidence type="ECO:0000256" key="12">
    <source>
        <dbReference type="SAM" id="MobiDB-lite"/>
    </source>
</evidence>
<dbReference type="EMBL" id="CDHK01000002">
    <property type="protein sequence ID" value="CEJ55837.1"/>
    <property type="molecule type" value="Genomic_DNA"/>
</dbReference>
<dbReference type="GO" id="GO:0016263">
    <property type="term" value="F:glycoprotein-N-acetylgalactosamine 3-beta-galactosyltransferase activity"/>
    <property type="evidence" value="ECO:0007669"/>
    <property type="project" value="UniProtKB-EC"/>
</dbReference>
<keyword evidence="7 13" id="KW-0812">Transmembrane</keyword>
<evidence type="ECO:0000256" key="10">
    <source>
        <dbReference type="ARBA" id="ARBA00022989"/>
    </source>
</evidence>
<evidence type="ECO:0000256" key="13">
    <source>
        <dbReference type="SAM" id="Phobius"/>
    </source>
</evidence>
<dbReference type="PANTHER" id="PTHR23033:SF47">
    <property type="entry name" value="APPLE DOMAIN-CONTAINING PROTEIN-RELATED"/>
    <property type="match status" value="1"/>
</dbReference>
<gene>
    <name evidence="15" type="ORF">PMG11_02068</name>
</gene>
<dbReference type="Gene3D" id="3.90.550.50">
    <property type="match status" value="1"/>
</dbReference>
<keyword evidence="8" id="KW-0547">Nucleotide-binding</keyword>
<keyword evidence="9" id="KW-0735">Signal-anchor</keyword>
<accession>A0A0F7TIT2</accession>
<dbReference type="SUPFAM" id="SSF53448">
    <property type="entry name" value="Nucleotide-diphospho-sugar transferases"/>
    <property type="match status" value="1"/>
</dbReference>
<evidence type="ECO:0000256" key="1">
    <source>
        <dbReference type="ARBA" id="ARBA00004606"/>
    </source>
</evidence>
<dbReference type="Pfam" id="PF02434">
    <property type="entry name" value="Fringe"/>
    <property type="match status" value="1"/>
</dbReference>
<evidence type="ECO:0000256" key="5">
    <source>
        <dbReference type="ARBA" id="ARBA00022676"/>
    </source>
</evidence>
<evidence type="ECO:0000256" key="9">
    <source>
        <dbReference type="ARBA" id="ARBA00022968"/>
    </source>
</evidence>
<evidence type="ECO:0000256" key="7">
    <source>
        <dbReference type="ARBA" id="ARBA00022692"/>
    </source>
</evidence>
<evidence type="ECO:0000256" key="3">
    <source>
        <dbReference type="ARBA" id="ARBA00006462"/>
    </source>
</evidence>
<evidence type="ECO:0000256" key="11">
    <source>
        <dbReference type="ARBA" id="ARBA00023136"/>
    </source>
</evidence>
<dbReference type="InterPro" id="IPR026050">
    <property type="entry name" value="C1GALT1/C1GALT1_chp1"/>
</dbReference>
<dbReference type="PANTHER" id="PTHR23033">
    <property type="entry name" value="BETA1,3-GALACTOSYLTRANSFERASE"/>
    <property type="match status" value="1"/>
</dbReference>
<keyword evidence="11 13" id="KW-0472">Membrane</keyword>
<evidence type="ECO:0000313" key="16">
    <source>
        <dbReference type="Proteomes" id="UP000042958"/>
    </source>
</evidence>
<evidence type="ECO:0000313" key="15">
    <source>
        <dbReference type="EMBL" id="CEJ55837.1"/>
    </source>
</evidence>
<comment type="similarity">
    <text evidence="3">Belongs to the glycosyltransferase 31 family. Beta3-Gal-T subfamily.</text>
</comment>
<dbReference type="STRING" id="104259.A0A0F7TIT2"/>
<feature type="transmembrane region" description="Helical" evidence="13">
    <location>
        <begin position="35"/>
        <end position="52"/>
    </location>
</feature>
<feature type="domain" description="Fringe-like glycosyltransferase" evidence="14">
    <location>
        <begin position="247"/>
        <end position="309"/>
    </location>
</feature>
<dbReference type="GO" id="GO:0000166">
    <property type="term" value="F:nucleotide binding"/>
    <property type="evidence" value="ECO:0007669"/>
    <property type="project" value="UniProtKB-KW"/>
</dbReference>
<feature type="compositionally biased region" description="Pro residues" evidence="12">
    <location>
        <begin position="102"/>
        <end position="112"/>
    </location>
</feature>
<evidence type="ECO:0000256" key="8">
    <source>
        <dbReference type="ARBA" id="ARBA00022741"/>
    </source>
</evidence>
<reference evidence="16" key="1">
    <citation type="journal article" date="2015" name="Genome Announc.">
        <title>Draft genome sequence of the fungus Penicillium brasilianum MG11.</title>
        <authorList>
            <person name="Horn F."/>
            <person name="Linde J."/>
            <person name="Mattern D.J."/>
            <person name="Walther G."/>
            <person name="Guthke R."/>
            <person name="Brakhage A.A."/>
            <person name="Valiante V."/>
        </authorList>
    </citation>
    <scope>NUCLEOTIDE SEQUENCE [LARGE SCALE GENOMIC DNA]</scope>
    <source>
        <strain evidence="16">MG11</strain>
    </source>
</reference>
<evidence type="ECO:0000256" key="2">
    <source>
        <dbReference type="ARBA" id="ARBA00004922"/>
    </source>
</evidence>
<keyword evidence="5" id="KW-0328">Glycosyltransferase</keyword>
<evidence type="ECO:0000256" key="6">
    <source>
        <dbReference type="ARBA" id="ARBA00022679"/>
    </source>
</evidence>
<keyword evidence="16" id="KW-1185">Reference proteome</keyword>
<dbReference type="AlphaFoldDB" id="A0A0F7TIT2"/>
<organism evidence="15 16">
    <name type="scientific">Penicillium brasilianum</name>
    <dbReference type="NCBI Taxonomy" id="104259"/>
    <lineage>
        <taxon>Eukaryota</taxon>
        <taxon>Fungi</taxon>
        <taxon>Dikarya</taxon>
        <taxon>Ascomycota</taxon>
        <taxon>Pezizomycotina</taxon>
        <taxon>Eurotiomycetes</taxon>
        <taxon>Eurotiomycetidae</taxon>
        <taxon>Eurotiales</taxon>
        <taxon>Aspergillaceae</taxon>
        <taxon>Penicillium</taxon>
    </lineage>
</organism>
<keyword evidence="6" id="KW-0808">Transferase</keyword>
<feature type="region of interest" description="Disordered" evidence="12">
    <location>
        <begin position="95"/>
        <end position="123"/>
    </location>
</feature>
<dbReference type="Proteomes" id="UP000042958">
    <property type="component" value="Unassembled WGS sequence"/>
</dbReference>
<evidence type="ECO:0000259" key="14">
    <source>
        <dbReference type="Pfam" id="PF02434"/>
    </source>
</evidence>
<dbReference type="GO" id="GO:0016020">
    <property type="term" value="C:membrane"/>
    <property type="evidence" value="ECO:0007669"/>
    <property type="project" value="UniProtKB-SubCell"/>
</dbReference>
<name>A0A0F7TIT2_PENBI</name>
<dbReference type="InterPro" id="IPR003378">
    <property type="entry name" value="Fringe-like_glycosylTrfase"/>
</dbReference>
<feature type="region of interest" description="Disordered" evidence="12">
    <location>
        <begin position="1"/>
        <end position="25"/>
    </location>
</feature>
<dbReference type="OrthoDB" id="414175at2759"/>